<evidence type="ECO:0000313" key="7">
    <source>
        <dbReference type="EMBL" id="GMT31988.1"/>
    </source>
</evidence>
<dbReference type="EMBL" id="BTSY01000006">
    <property type="protein sequence ID" value="GMT31988.1"/>
    <property type="molecule type" value="Genomic_DNA"/>
</dbReference>
<dbReference type="SMART" id="SM00614">
    <property type="entry name" value="ZnF_BED"/>
    <property type="match status" value="1"/>
</dbReference>
<keyword evidence="4" id="KW-0862">Zinc</keyword>
<feature type="non-terminal residue" evidence="7">
    <location>
        <position position="1"/>
    </location>
</feature>
<evidence type="ECO:0000256" key="4">
    <source>
        <dbReference type="ARBA" id="ARBA00022833"/>
    </source>
</evidence>
<evidence type="ECO:0000256" key="5">
    <source>
        <dbReference type="ARBA" id="ARBA00023242"/>
    </source>
</evidence>
<comment type="subcellular location">
    <subcellularLocation>
        <location evidence="1">Nucleus</location>
    </subcellularLocation>
</comment>
<evidence type="ECO:0000259" key="6">
    <source>
        <dbReference type="Pfam" id="PF05699"/>
    </source>
</evidence>
<organism evidence="7 8">
    <name type="scientific">Pristionchus fissidentatus</name>
    <dbReference type="NCBI Taxonomy" id="1538716"/>
    <lineage>
        <taxon>Eukaryota</taxon>
        <taxon>Metazoa</taxon>
        <taxon>Ecdysozoa</taxon>
        <taxon>Nematoda</taxon>
        <taxon>Chromadorea</taxon>
        <taxon>Rhabditida</taxon>
        <taxon>Rhabditina</taxon>
        <taxon>Diplogasteromorpha</taxon>
        <taxon>Diplogasteroidea</taxon>
        <taxon>Neodiplogasteridae</taxon>
        <taxon>Pristionchus</taxon>
    </lineage>
</organism>
<gene>
    <name evidence="7" type="ORF">PFISCL1PPCAC_23285</name>
</gene>
<evidence type="ECO:0000256" key="1">
    <source>
        <dbReference type="ARBA" id="ARBA00004123"/>
    </source>
</evidence>
<dbReference type="InterPro" id="IPR012337">
    <property type="entry name" value="RNaseH-like_sf"/>
</dbReference>
<dbReference type="SUPFAM" id="SSF140996">
    <property type="entry name" value="Hermes dimerisation domain"/>
    <property type="match status" value="1"/>
</dbReference>
<reference evidence="7" key="1">
    <citation type="submission" date="2023-10" db="EMBL/GenBank/DDBJ databases">
        <title>Genome assembly of Pristionchus species.</title>
        <authorList>
            <person name="Yoshida K."/>
            <person name="Sommer R.J."/>
        </authorList>
    </citation>
    <scope>NUCLEOTIDE SEQUENCE</scope>
    <source>
        <strain evidence="7">RS5133</strain>
    </source>
</reference>
<keyword evidence="2" id="KW-0479">Metal-binding</keyword>
<feature type="non-terminal residue" evidence="7">
    <location>
        <position position="172"/>
    </location>
</feature>
<evidence type="ECO:0000256" key="2">
    <source>
        <dbReference type="ARBA" id="ARBA00022723"/>
    </source>
</evidence>
<keyword evidence="3" id="KW-0863">Zinc-finger</keyword>
<protein>
    <recommendedName>
        <fullName evidence="6">HAT C-terminal dimerisation domain-containing protein</fullName>
    </recommendedName>
</protein>
<dbReference type="AlphaFoldDB" id="A0AAV5WMY2"/>
<evidence type="ECO:0000313" key="8">
    <source>
        <dbReference type="Proteomes" id="UP001432322"/>
    </source>
</evidence>
<sequence>SSMWDHFTKDETTKKATCNLRTSSFCYEKRGSTSNLWRHKESKHSDALEVSKKDFDELCEKITRLVIVDNAAFRIVERPEFQALFPPSTRLPTRYHLSKVVMPSMVKKLRNTITEILTGKRVTLCMDQWTSKGGRVTLNCFNEHYPNIKEMALKMLPIPVTSVSAERVFSAA</sequence>
<dbReference type="InterPro" id="IPR052035">
    <property type="entry name" value="ZnF_BED_domain_contain"/>
</dbReference>
<proteinExistence type="predicted"/>
<dbReference type="GO" id="GO:0046983">
    <property type="term" value="F:protein dimerization activity"/>
    <property type="evidence" value="ECO:0007669"/>
    <property type="project" value="InterPro"/>
</dbReference>
<dbReference type="GO" id="GO:0008270">
    <property type="term" value="F:zinc ion binding"/>
    <property type="evidence" value="ECO:0007669"/>
    <property type="project" value="UniProtKB-KW"/>
</dbReference>
<comment type="caution">
    <text evidence="7">The sequence shown here is derived from an EMBL/GenBank/DDBJ whole genome shotgun (WGS) entry which is preliminary data.</text>
</comment>
<feature type="domain" description="HAT C-terminal dimerisation" evidence="6">
    <location>
        <begin position="141"/>
        <end position="171"/>
    </location>
</feature>
<dbReference type="Pfam" id="PF05699">
    <property type="entry name" value="Dimer_Tnp_hAT"/>
    <property type="match status" value="1"/>
</dbReference>
<keyword evidence="5" id="KW-0539">Nucleus</keyword>
<accession>A0AAV5WMY2</accession>
<dbReference type="PANTHER" id="PTHR46481:SF10">
    <property type="entry name" value="ZINC FINGER BED DOMAIN-CONTAINING PROTEIN 39"/>
    <property type="match status" value="1"/>
</dbReference>
<keyword evidence="8" id="KW-1185">Reference proteome</keyword>
<dbReference type="Proteomes" id="UP001432322">
    <property type="component" value="Unassembled WGS sequence"/>
</dbReference>
<name>A0AAV5WMY2_9BILA</name>
<dbReference type="PANTHER" id="PTHR46481">
    <property type="entry name" value="ZINC FINGER BED DOMAIN-CONTAINING PROTEIN 4"/>
    <property type="match status" value="1"/>
</dbReference>
<evidence type="ECO:0000256" key="3">
    <source>
        <dbReference type="ARBA" id="ARBA00022771"/>
    </source>
</evidence>
<dbReference type="GO" id="GO:0005634">
    <property type="term" value="C:nucleus"/>
    <property type="evidence" value="ECO:0007669"/>
    <property type="project" value="UniProtKB-SubCell"/>
</dbReference>
<dbReference type="SUPFAM" id="SSF53098">
    <property type="entry name" value="Ribonuclease H-like"/>
    <property type="match status" value="1"/>
</dbReference>
<dbReference type="InterPro" id="IPR008906">
    <property type="entry name" value="HATC_C_dom"/>
</dbReference>